<evidence type="ECO:0000313" key="4">
    <source>
        <dbReference type="Proteomes" id="UP000683925"/>
    </source>
</evidence>
<sequence length="186" mass="21471">MRQYLRKKITQELQELEQGNKKNEADGFYVFAFDNDIQHLKGFINGSPDTPYEGGYFQIDIVIPNEYPHKPPKMKFDTPIWHPNISSQTGAIGLDILQEQWSPILSIRTLLLSLQVLFCDPQPDSPQNAVVADQFKTNKVLFIKTAKEWTQNYAQKNEQKEKVSNLVQLGFDEEEVKEALIKKICK</sequence>
<dbReference type="OrthoDB" id="7851174at2759"/>
<comment type="caution">
    <text evidence="3">The sequence shown here is derived from an EMBL/GenBank/DDBJ whole genome shotgun (WGS) entry which is preliminary data.</text>
</comment>
<dbReference type="EMBL" id="CAJJDP010000026">
    <property type="protein sequence ID" value="CAD8152332.1"/>
    <property type="molecule type" value="Genomic_DNA"/>
</dbReference>
<protein>
    <recommendedName>
        <fullName evidence="5">E2 ubiquitin-conjugating enzyme</fullName>
    </recommendedName>
</protein>
<name>A0A8S1TM49_PAROT</name>
<organism evidence="3 4">
    <name type="scientific">Paramecium octaurelia</name>
    <dbReference type="NCBI Taxonomy" id="43137"/>
    <lineage>
        <taxon>Eukaryota</taxon>
        <taxon>Sar</taxon>
        <taxon>Alveolata</taxon>
        <taxon>Ciliophora</taxon>
        <taxon>Intramacronucleata</taxon>
        <taxon>Oligohymenophorea</taxon>
        <taxon>Peniculida</taxon>
        <taxon>Parameciidae</taxon>
        <taxon>Paramecium</taxon>
    </lineage>
</organism>
<dbReference type="CDD" id="cd23800">
    <property type="entry name" value="UBCc_UBE2K"/>
    <property type="match status" value="1"/>
</dbReference>
<feature type="domain" description="UBC core" evidence="2">
    <location>
        <begin position="4"/>
        <end position="155"/>
    </location>
</feature>
<evidence type="ECO:0000259" key="1">
    <source>
        <dbReference type="PROSITE" id="PS50030"/>
    </source>
</evidence>
<proteinExistence type="predicted"/>
<dbReference type="InterPro" id="IPR000608">
    <property type="entry name" value="UBC"/>
</dbReference>
<dbReference type="SMART" id="SM00212">
    <property type="entry name" value="UBCc"/>
    <property type="match status" value="1"/>
</dbReference>
<dbReference type="Pfam" id="PF00627">
    <property type="entry name" value="UBA"/>
    <property type="match status" value="1"/>
</dbReference>
<dbReference type="AlphaFoldDB" id="A0A8S1TM49"/>
<gene>
    <name evidence="3" type="ORF">POCTA_138.1.T0260204</name>
</gene>
<keyword evidence="4" id="KW-1185">Reference proteome</keyword>
<dbReference type="Pfam" id="PF00179">
    <property type="entry name" value="UQ_con"/>
    <property type="match status" value="1"/>
</dbReference>
<accession>A0A8S1TM49</accession>
<dbReference type="PROSITE" id="PS50127">
    <property type="entry name" value="UBC_2"/>
    <property type="match status" value="1"/>
</dbReference>
<dbReference type="OMA" id="KHENDIF"/>
<reference evidence="3" key="1">
    <citation type="submission" date="2021-01" db="EMBL/GenBank/DDBJ databases">
        <authorList>
            <consortium name="Genoscope - CEA"/>
            <person name="William W."/>
        </authorList>
    </citation>
    <scope>NUCLEOTIDE SEQUENCE</scope>
</reference>
<dbReference type="PANTHER" id="PTHR24068">
    <property type="entry name" value="UBIQUITIN-CONJUGATING ENZYME E2"/>
    <property type="match status" value="1"/>
</dbReference>
<dbReference type="PROSITE" id="PS50030">
    <property type="entry name" value="UBA"/>
    <property type="match status" value="1"/>
</dbReference>
<feature type="domain" description="UBA" evidence="1">
    <location>
        <begin position="155"/>
        <end position="180"/>
    </location>
</feature>
<evidence type="ECO:0000259" key="2">
    <source>
        <dbReference type="PROSITE" id="PS50127"/>
    </source>
</evidence>
<dbReference type="Proteomes" id="UP000683925">
    <property type="component" value="Unassembled WGS sequence"/>
</dbReference>
<dbReference type="InterPro" id="IPR015940">
    <property type="entry name" value="UBA"/>
</dbReference>
<evidence type="ECO:0000313" key="3">
    <source>
        <dbReference type="EMBL" id="CAD8152332.1"/>
    </source>
</evidence>
<evidence type="ECO:0008006" key="5">
    <source>
        <dbReference type="Google" id="ProtNLM"/>
    </source>
</evidence>